<accession>A0A7W7FJP9</accession>
<reference evidence="1 2" key="1">
    <citation type="submission" date="2020-08" db="EMBL/GenBank/DDBJ databases">
        <title>Sequencing the genomes of 1000 actinobacteria strains.</title>
        <authorList>
            <person name="Klenk H.-P."/>
        </authorList>
    </citation>
    <scope>NUCLEOTIDE SEQUENCE [LARGE SCALE GENOMIC DNA]</scope>
    <source>
        <strain evidence="1 2">DSM 24947</strain>
    </source>
</reference>
<dbReference type="AlphaFoldDB" id="A0A7W7FJP9"/>
<keyword evidence="2" id="KW-1185">Reference proteome</keyword>
<proteinExistence type="predicted"/>
<protein>
    <submittedName>
        <fullName evidence="1">Uncharacterized protein</fullName>
    </submittedName>
</protein>
<evidence type="ECO:0000313" key="2">
    <source>
        <dbReference type="Proteomes" id="UP000573729"/>
    </source>
</evidence>
<sequence>MTLEQLVDSSEALHALKRGWLRPDPQYREAPAAPPVSGDVVLERGLVRIVPIARAVGIDARRDLGRIREETEREGVWLLGGGDIHAETLLSAREGYGARIAAAGGEWERRACAWRVGSLAVILVHVTAGDTATLALHLVPDEWIWPRAAGLSMAKREISHARTVRRQVNAADPTWEWPTGT</sequence>
<gene>
    <name evidence="1" type="ORF">BKA24_002364</name>
</gene>
<dbReference type="EMBL" id="JACHMD010000001">
    <property type="protein sequence ID" value="MBB4667655.1"/>
    <property type="molecule type" value="Genomic_DNA"/>
</dbReference>
<dbReference type="RefSeq" id="WP_184218396.1">
    <property type="nucleotide sequence ID" value="NZ_JACHMD010000001.1"/>
</dbReference>
<organism evidence="1 2">
    <name type="scientific">Microbacterium marinum</name>
    <dbReference type="NCBI Taxonomy" id="421115"/>
    <lineage>
        <taxon>Bacteria</taxon>
        <taxon>Bacillati</taxon>
        <taxon>Actinomycetota</taxon>
        <taxon>Actinomycetes</taxon>
        <taxon>Micrococcales</taxon>
        <taxon>Microbacteriaceae</taxon>
        <taxon>Microbacterium</taxon>
    </lineage>
</organism>
<evidence type="ECO:0000313" key="1">
    <source>
        <dbReference type="EMBL" id="MBB4667655.1"/>
    </source>
</evidence>
<dbReference type="Proteomes" id="UP000573729">
    <property type="component" value="Unassembled WGS sequence"/>
</dbReference>
<name>A0A7W7FJP9_9MICO</name>
<comment type="caution">
    <text evidence="1">The sequence shown here is derived from an EMBL/GenBank/DDBJ whole genome shotgun (WGS) entry which is preliminary data.</text>
</comment>